<evidence type="ECO:0000256" key="1">
    <source>
        <dbReference type="SAM" id="MobiDB-lite"/>
    </source>
</evidence>
<feature type="compositionally biased region" description="Polar residues" evidence="1">
    <location>
        <begin position="351"/>
        <end position="372"/>
    </location>
</feature>
<dbReference type="Proteomes" id="UP001175261">
    <property type="component" value="Unassembled WGS sequence"/>
</dbReference>
<reference evidence="2" key="1">
    <citation type="submission" date="2022-10" db="EMBL/GenBank/DDBJ databases">
        <title>Determination and structural analysis of whole genome sequence of Sarocladium strictum F4-1.</title>
        <authorList>
            <person name="Hu L."/>
            <person name="Jiang Y."/>
        </authorList>
    </citation>
    <scope>NUCLEOTIDE SEQUENCE</scope>
    <source>
        <strain evidence="2">F4-1</strain>
    </source>
</reference>
<proteinExistence type="predicted"/>
<feature type="compositionally biased region" description="Pro residues" evidence="1">
    <location>
        <begin position="457"/>
        <end position="467"/>
    </location>
</feature>
<feature type="region of interest" description="Disordered" evidence="1">
    <location>
        <begin position="744"/>
        <end position="811"/>
    </location>
</feature>
<name>A0AA39GSH0_SARSR</name>
<sequence>MAARAHQNQGINALHQAGVPDGLQSMHKQDAGLTPTPPSARPRAFPLTGSTKFKPTHQGPALDSAFLQKPAPAQDDANATLPSMNQQLVCMQPAPLFANTSKSAQRNLDAAMEETWPFPGTDKNGGDMSGPSGTTANFLACGRGADPIDTYLDADQEVRRSVCQSPTWEAYTQRKQDKRGAKKEKEQEKQTKPKPRRLSKPHPPPSPTSAPRSRSHTQTEREISTLPPSKQQARDHCEIAVKFVQPPPIASSSRASRSRSSSFSSLIKSTFEIRRSSVDLSPDNSFIGGIKLEQQLVAAEDEQRREESRQSKEDELGIHPALRPEGNTRRPGPATSGPPTGTRSRYPPSAWRTSPSTASLIASSPSQTTELSTIKKWRNRVGLRAKRDTAQNQIEDPSARPGAPERQFTSLPVARNSSPSSTAPARHSLDSSRSYTYAFDPAAELPAFENWPGPYTASPPPPEPPLKSPKRKSVGSLDSPTGLKPNLSRLESAEKNPNAYANVPARDAPQRASIDMGQTNPFESNGQKRSFKEAARAAFGKAPPRPSTSVPPNSQTGNRSASSTTLSVRQPDVLRRAQTSSSEGSLSDEYHSTGSVTTNATTPDISRPQSRKGIFSRSPKIAAVSDNKKTVAQRSESSPRPNPASRAGTEDGLDPIQAAALKVNAAFPEAGTRPGTGQREVPRLRHPMLKPADRNKTLVPKGTDSSGDDEHSPDLRELILSKDQSSVAAPWPASYLEAARKAAPSAPVPRNKPTGFPSPSLSTLAGLAPPSPRSQVFSLGPSDSSGGQSPIQTSASSLSGSGTAPTVASGTGSEPLAKMFVECCGCRYYHDMPSKLYEAMSNPEGALGGPGEFAHSSVVSMTVRCPWCQHDMSTRCCAGLAAMVYVKERLH</sequence>
<dbReference type="EMBL" id="JAPDFR010000001">
    <property type="protein sequence ID" value="KAK0391704.1"/>
    <property type="molecule type" value="Genomic_DNA"/>
</dbReference>
<feature type="compositionally biased region" description="Polar residues" evidence="1">
    <location>
        <begin position="773"/>
        <end position="792"/>
    </location>
</feature>
<feature type="compositionally biased region" description="Polar residues" evidence="1">
    <location>
        <begin position="516"/>
        <end position="528"/>
    </location>
</feature>
<protein>
    <submittedName>
        <fullName evidence="2">Uncharacterized protein</fullName>
    </submittedName>
</protein>
<feature type="region of interest" description="Disordered" evidence="1">
    <location>
        <begin position="448"/>
        <end position="651"/>
    </location>
</feature>
<organism evidence="2 3">
    <name type="scientific">Sarocladium strictum</name>
    <name type="common">Black bundle disease fungus</name>
    <name type="synonym">Acremonium strictum</name>
    <dbReference type="NCBI Taxonomy" id="5046"/>
    <lineage>
        <taxon>Eukaryota</taxon>
        <taxon>Fungi</taxon>
        <taxon>Dikarya</taxon>
        <taxon>Ascomycota</taxon>
        <taxon>Pezizomycotina</taxon>
        <taxon>Sordariomycetes</taxon>
        <taxon>Hypocreomycetidae</taxon>
        <taxon>Hypocreales</taxon>
        <taxon>Sarocladiaceae</taxon>
        <taxon>Sarocladium</taxon>
    </lineage>
</organism>
<feature type="compositionally biased region" description="Polar residues" evidence="1">
    <location>
        <begin position="630"/>
        <end position="639"/>
    </location>
</feature>
<feature type="compositionally biased region" description="Polar residues" evidence="1">
    <location>
        <begin position="547"/>
        <end position="568"/>
    </location>
</feature>
<accession>A0AA39GSH0</accession>
<feature type="compositionally biased region" description="Polar residues" evidence="1">
    <location>
        <begin position="407"/>
        <end position="423"/>
    </location>
</feature>
<feature type="compositionally biased region" description="Low complexity" evidence="1">
    <location>
        <begin position="793"/>
        <end position="804"/>
    </location>
</feature>
<feature type="region of interest" description="Disordered" evidence="1">
    <location>
        <begin position="169"/>
        <end position="431"/>
    </location>
</feature>
<feature type="compositionally biased region" description="Low complexity" evidence="1">
    <location>
        <begin position="250"/>
        <end position="265"/>
    </location>
</feature>
<feature type="compositionally biased region" description="Basic and acidic residues" evidence="1">
    <location>
        <begin position="301"/>
        <end position="317"/>
    </location>
</feature>
<evidence type="ECO:0000313" key="2">
    <source>
        <dbReference type="EMBL" id="KAK0391704.1"/>
    </source>
</evidence>
<feature type="compositionally biased region" description="Low complexity" evidence="1">
    <location>
        <begin position="329"/>
        <end position="344"/>
    </location>
</feature>
<gene>
    <name evidence="2" type="ORF">NLU13_1203</name>
</gene>
<evidence type="ECO:0000313" key="3">
    <source>
        <dbReference type="Proteomes" id="UP001175261"/>
    </source>
</evidence>
<feature type="compositionally biased region" description="Basic and acidic residues" evidence="1">
    <location>
        <begin position="172"/>
        <end position="191"/>
    </location>
</feature>
<feature type="compositionally biased region" description="Basic residues" evidence="1">
    <location>
        <begin position="375"/>
        <end position="384"/>
    </location>
</feature>
<feature type="region of interest" description="Disordered" evidence="1">
    <location>
        <begin position="1"/>
        <end position="58"/>
    </location>
</feature>
<feature type="region of interest" description="Disordered" evidence="1">
    <location>
        <begin position="665"/>
        <end position="713"/>
    </location>
</feature>
<dbReference type="AlphaFoldDB" id="A0AA39GSH0"/>
<feature type="compositionally biased region" description="Polar residues" evidence="1">
    <location>
        <begin position="592"/>
        <end position="608"/>
    </location>
</feature>
<comment type="caution">
    <text evidence="2">The sequence shown here is derived from an EMBL/GenBank/DDBJ whole genome shotgun (WGS) entry which is preliminary data.</text>
</comment>
<feature type="compositionally biased region" description="Polar residues" evidence="1">
    <location>
        <begin position="1"/>
        <end position="11"/>
    </location>
</feature>
<keyword evidence="3" id="KW-1185">Reference proteome</keyword>